<reference evidence="4" key="2">
    <citation type="submission" date="2025-08" db="UniProtKB">
        <authorList>
            <consortium name="RefSeq"/>
        </authorList>
    </citation>
    <scope>IDENTIFICATION</scope>
    <source>
        <tissue evidence="4">Leaf</tissue>
    </source>
</reference>
<feature type="domain" description="BRCT" evidence="2">
    <location>
        <begin position="816"/>
        <end position="917"/>
    </location>
</feature>
<dbReference type="Pfam" id="PF16770">
    <property type="entry name" value="RTT107_BRCT_5"/>
    <property type="match status" value="1"/>
</dbReference>
<evidence type="ECO:0000259" key="2">
    <source>
        <dbReference type="PROSITE" id="PS50172"/>
    </source>
</evidence>
<feature type="region of interest" description="Disordered" evidence="1">
    <location>
        <begin position="764"/>
        <end position="783"/>
    </location>
</feature>
<dbReference type="GO" id="GO:0000077">
    <property type="term" value="P:DNA damage checkpoint signaling"/>
    <property type="evidence" value="ECO:0007669"/>
    <property type="project" value="TreeGrafter"/>
</dbReference>
<gene>
    <name evidence="4" type="primary">LOC116192229</name>
</gene>
<organism evidence="3 4">
    <name type="scientific">Punica granatum</name>
    <name type="common">Pomegranate</name>
    <dbReference type="NCBI Taxonomy" id="22663"/>
    <lineage>
        <taxon>Eukaryota</taxon>
        <taxon>Viridiplantae</taxon>
        <taxon>Streptophyta</taxon>
        <taxon>Embryophyta</taxon>
        <taxon>Tracheophyta</taxon>
        <taxon>Spermatophyta</taxon>
        <taxon>Magnoliopsida</taxon>
        <taxon>eudicotyledons</taxon>
        <taxon>Gunneridae</taxon>
        <taxon>Pentapetalae</taxon>
        <taxon>rosids</taxon>
        <taxon>malvids</taxon>
        <taxon>Myrtales</taxon>
        <taxon>Lythraceae</taxon>
        <taxon>Punica</taxon>
    </lineage>
</organism>
<dbReference type="SMART" id="SM00292">
    <property type="entry name" value="BRCT"/>
    <property type="match status" value="2"/>
</dbReference>
<feature type="domain" description="BRCT" evidence="2">
    <location>
        <begin position="932"/>
        <end position="1032"/>
    </location>
</feature>
<feature type="compositionally biased region" description="Basic and acidic residues" evidence="1">
    <location>
        <begin position="764"/>
        <end position="773"/>
    </location>
</feature>
<dbReference type="InterPro" id="IPR036420">
    <property type="entry name" value="BRCT_dom_sf"/>
</dbReference>
<proteinExistence type="predicted"/>
<evidence type="ECO:0000313" key="3">
    <source>
        <dbReference type="Proteomes" id="UP000515151"/>
    </source>
</evidence>
<keyword evidence="3" id="KW-1185">Reference proteome</keyword>
<dbReference type="PROSITE" id="PS50172">
    <property type="entry name" value="BRCT"/>
    <property type="match status" value="2"/>
</dbReference>
<dbReference type="PANTHER" id="PTHR15321:SF3">
    <property type="entry name" value="TP53-BINDING PROTEIN 1"/>
    <property type="match status" value="1"/>
</dbReference>
<sequence>MAVCKGDIGDGEDIGKRNSAYSGCRLFWSGESSSQVSVAQSSGNVSSQLYARISCFQVLHFHLHLLSYSNSSCGGSQNPNTSDLSVQSLQKVEAVSEHVEIDSPIQCEEMVRVSNLKEDVCQPVEIEGAGQLEEMIQVSNFREAATKPVEIDGARQREERVKVPKLEEAEIDHAVELSIAASEALVINELVESDSALRYLPMIAVVEMALRIKQARLEDLKNPPHGTIGGTGKDRPPVELDNISEMDAFKDVGVSSSDHDDPGICDLDVSCVEETPISKNHVNYKNGSECVLGNIGNLCTSNQAHDVLAQDRRLRKGSSVEVASKNAQNQDGISIGLPLGPGISDTPNHVDKNLHLSVGSIPNGSAVDERSGSVGVGGPLYQPQSDVNLSPQDQEQDRQRYTTGRFRSHWFGGWTAEEVDAAVPSKQYGNRSIAKPFVGETSFLSESADVAVDENSVVQERKHYSIDIASQSNIPLGGSCEKRNQGLPFSQEAARSLSPSSVDPLCSVVPCSLSMEDSVPVQAECQDDEDNDAETCGSPASGPQLVKLCKTSDPEIQCNHQKDHSPTTDEECSKSIVQRRLSSLKNYSMLLPSRMAWLENRELNSSLLSPRECNRRIAAVEIQTDTNRPSGRIRVGLFSHTCTPTFPMIQHNEKHHGSDTSKPSDEEATVRKSLDEFTGVAQIRPPLPAKRQLPLILNPLKRRRIQLSRYLANDSFSKEKHSVEPEPAVNIHWGNIFNKMQLQGYCPTADQAPQEKRVRFAEDKMARPVDRSTHKFKSPHRNCSTTQSRKRLRYCNQQLNPRTKCVHFFSRCSRDRKNFIFQGMEFLVTGFSSRKEKEMEWLIQRHGGIILSDIPSNFRRKRSFKLQSQQPTVIASKKLRTAKFLYGCAIKCLILDASWLTDSISAGSIESPEKYMIISYQTDVTTFKNTGKTFPVFEGVGIMLHGKRSFYTKFATIIKHGGGQAFKTLQQLLEGLDTKKFTIGTIVTEFESATSRHLRHCAMERNVPVMPASWIVESLYAGKLFPLPSENYT</sequence>
<dbReference type="InterPro" id="IPR001357">
    <property type="entry name" value="BRCT_dom"/>
</dbReference>
<dbReference type="GO" id="GO:0005634">
    <property type="term" value="C:nucleus"/>
    <property type="evidence" value="ECO:0007669"/>
    <property type="project" value="TreeGrafter"/>
</dbReference>
<accession>A0A6P8C1U2</accession>
<feature type="compositionally biased region" description="Polar residues" evidence="1">
    <location>
        <begin position="382"/>
        <end position="393"/>
    </location>
</feature>
<dbReference type="Pfam" id="PF18428">
    <property type="entry name" value="BRCT_3"/>
    <property type="match status" value="1"/>
</dbReference>
<dbReference type="Gene3D" id="3.40.50.10190">
    <property type="entry name" value="BRCT domain"/>
    <property type="match status" value="2"/>
</dbReference>
<dbReference type="AlphaFoldDB" id="A0A6P8C1U2"/>
<dbReference type="Proteomes" id="UP000515151">
    <property type="component" value="Chromosome 1"/>
</dbReference>
<dbReference type="InterPro" id="IPR047252">
    <property type="entry name" value="TP53BP1-like"/>
</dbReference>
<protein>
    <submittedName>
        <fullName evidence="4">Uncharacterized protein LOC116192229 isoform X1</fullName>
    </submittedName>
</protein>
<feature type="region of interest" description="Disordered" evidence="1">
    <location>
        <begin position="361"/>
        <end position="398"/>
    </location>
</feature>
<dbReference type="OrthoDB" id="646980at2759"/>
<dbReference type="RefSeq" id="XP_031376570.1">
    <property type="nucleotide sequence ID" value="XM_031520710.1"/>
</dbReference>
<reference evidence="3" key="1">
    <citation type="journal article" date="2020" name="Plant Biotechnol. J.">
        <title>The pomegranate (Punica granatum L.) draft genome dissects genetic divergence between soft- and hard-seeded cultivars.</title>
        <authorList>
            <person name="Luo X."/>
            <person name="Li H."/>
            <person name="Wu Z."/>
            <person name="Yao W."/>
            <person name="Zhao P."/>
            <person name="Cao D."/>
            <person name="Yu H."/>
            <person name="Li K."/>
            <person name="Poudel K."/>
            <person name="Zhao D."/>
            <person name="Zhang F."/>
            <person name="Xia X."/>
            <person name="Chen L."/>
            <person name="Wang Q."/>
            <person name="Jing D."/>
            <person name="Cao S."/>
        </authorList>
    </citation>
    <scope>NUCLEOTIDE SEQUENCE [LARGE SCALE GENOMIC DNA]</scope>
    <source>
        <strain evidence="3">cv. Tunisia</strain>
    </source>
</reference>
<evidence type="ECO:0000313" key="4">
    <source>
        <dbReference type="RefSeq" id="XP_031376570.1"/>
    </source>
</evidence>
<dbReference type="GO" id="GO:0045944">
    <property type="term" value="P:positive regulation of transcription by RNA polymerase II"/>
    <property type="evidence" value="ECO:0007669"/>
    <property type="project" value="TreeGrafter"/>
</dbReference>
<evidence type="ECO:0000256" key="1">
    <source>
        <dbReference type="SAM" id="MobiDB-lite"/>
    </source>
</evidence>
<dbReference type="PANTHER" id="PTHR15321">
    <property type="entry name" value="TUMOR SUPPRESSOR P53-BINDING PROTEIN 1"/>
    <property type="match status" value="1"/>
</dbReference>
<dbReference type="GO" id="GO:0042393">
    <property type="term" value="F:histone binding"/>
    <property type="evidence" value="ECO:0007669"/>
    <property type="project" value="TreeGrafter"/>
</dbReference>
<dbReference type="GeneID" id="116192229"/>
<dbReference type="SUPFAM" id="SSF52113">
    <property type="entry name" value="BRCT domain"/>
    <property type="match status" value="2"/>
</dbReference>
<name>A0A6P8C1U2_PUNGR</name>